<accession>A0A6S6S6U6</accession>
<dbReference type="AlphaFoldDB" id="A0A6S6S6U6"/>
<protein>
    <submittedName>
        <fullName evidence="1">Uncharacterized protein</fullName>
    </submittedName>
</protein>
<proteinExistence type="predicted"/>
<dbReference type="EMBL" id="CACVAV010000011">
    <property type="protein sequence ID" value="CAA6800784.1"/>
    <property type="molecule type" value="Genomic_DNA"/>
</dbReference>
<evidence type="ECO:0000313" key="1">
    <source>
        <dbReference type="EMBL" id="CAA6800784.1"/>
    </source>
</evidence>
<gene>
    <name evidence="1" type="ORF">HELGO_WM27972</name>
</gene>
<reference evidence="1" key="1">
    <citation type="submission" date="2020-01" db="EMBL/GenBank/DDBJ databases">
        <authorList>
            <person name="Meier V. D."/>
            <person name="Meier V D."/>
        </authorList>
    </citation>
    <scope>NUCLEOTIDE SEQUENCE</scope>
    <source>
        <strain evidence="1">HLG_WM_MAG_08</strain>
    </source>
</reference>
<sequence length="53" mass="6220">MGLFLKETAHNYKNERQDARYLRKIDSSSNQTYSPRVFSRVSGFPFMLQASVF</sequence>
<organism evidence="1">
    <name type="scientific">uncultured Thiotrichaceae bacterium</name>
    <dbReference type="NCBI Taxonomy" id="298394"/>
    <lineage>
        <taxon>Bacteria</taxon>
        <taxon>Pseudomonadati</taxon>
        <taxon>Pseudomonadota</taxon>
        <taxon>Gammaproteobacteria</taxon>
        <taxon>Thiotrichales</taxon>
        <taxon>Thiotrichaceae</taxon>
        <taxon>environmental samples</taxon>
    </lineage>
</organism>
<name>A0A6S6S6U6_9GAMM</name>